<keyword evidence="2" id="KW-1185">Reference proteome</keyword>
<protein>
    <submittedName>
        <fullName evidence="1">Uncharacterized protein</fullName>
    </submittedName>
</protein>
<proteinExistence type="predicted"/>
<evidence type="ECO:0000313" key="2">
    <source>
        <dbReference type="Proteomes" id="UP001501803"/>
    </source>
</evidence>
<accession>A0ABP7JZY8</accession>
<evidence type="ECO:0000313" key="1">
    <source>
        <dbReference type="EMBL" id="GAA3860686.1"/>
    </source>
</evidence>
<gene>
    <name evidence="1" type="ORF">GCM10022381_01380</name>
</gene>
<comment type="caution">
    <text evidence="1">The sequence shown here is derived from an EMBL/GenBank/DDBJ whole genome shotgun (WGS) entry which is preliminary data.</text>
</comment>
<name>A0ABP7JZY8_9MICO</name>
<reference evidence="2" key="1">
    <citation type="journal article" date="2019" name="Int. J. Syst. Evol. Microbiol.">
        <title>The Global Catalogue of Microorganisms (GCM) 10K type strain sequencing project: providing services to taxonomists for standard genome sequencing and annotation.</title>
        <authorList>
            <consortium name="The Broad Institute Genomics Platform"/>
            <consortium name="The Broad Institute Genome Sequencing Center for Infectious Disease"/>
            <person name="Wu L."/>
            <person name="Ma J."/>
        </authorList>
    </citation>
    <scope>NUCLEOTIDE SEQUENCE [LARGE SCALE GENOMIC DNA]</scope>
    <source>
        <strain evidence="2">JCM 17021</strain>
    </source>
</reference>
<organism evidence="1 2">
    <name type="scientific">Leifsonia kafniensis</name>
    <dbReference type="NCBI Taxonomy" id="475957"/>
    <lineage>
        <taxon>Bacteria</taxon>
        <taxon>Bacillati</taxon>
        <taxon>Actinomycetota</taxon>
        <taxon>Actinomycetes</taxon>
        <taxon>Micrococcales</taxon>
        <taxon>Microbacteriaceae</taxon>
        <taxon>Leifsonia</taxon>
    </lineage>
</organism>
<sequence>MDADGTLVTVRGDNARQVPLLGRWEDDLLHAIGTLEPEDRVFGSRSRARKGRNLVNTFVANSVLSPQRPRPQTNRMRATSLVTHLAARTDIRVLMTASGVGKFENLARLLQYVPALDTAEYRRMLRKEAG</sequence>
<dbReference type="RefSeq" id="WP_345061291.1">
    <property type="nucleotide sequence ID" value="NZ_BAABCN010000002.1"/>
</dbReference>
<dbReference type="EMBL" id="BAABCN010000002">
    <property type="protein sequence ID" value="GAA3860686.1"/>
    <property type="molecule type" value="Genomic_DNA"/>
</dbReference>
<dbReference type="Proteomes" id="UP001501803">
    <property type="component" value="Unassembled WGS sequence"/>
</dbReference>